<feature type="chain" id="PRO_5019205393" evidence="4">
    <location>
        <begin position="28"/>
        <end position="326"/>
    </location>
</feature>
<evidence type="ECO:0000256" key="2">
    <source>
        <dbReference type="ARBA" id="ARBA00010742"/>
    </source>
</evidence>
<dbReference type="SUPFAM" id="SSF53850">
    <property type="entry name" value="Periplasmic binding protein-like II"/>
    <property type="match status" value="1"/>
</dbReference>
<dbReference type="GO" id="GO:0042597">
    <property type="term" value="C:periplasmic space"/>
    <property type="evidence" value="ECO:0007669"/>
    <property type="project" value="UniProtKB-SubCell"/>
</dbReference>
<keyword evidence="3 4" id="KW-0732">Signal</keyword>
<evidence type="ECO:0000259" key="5">
    <source>
        <dbReference type="Pfam" id="PF09084"/>
    </source>
</evidence>
<dbReference type="Pfam" id="PF09084">
    <property type="entry name" value="NMT1"/>
    <property type="match status" value="1"/>
</dbReference>
<dbReference type="AlphaFoldDB" id="A0A418VP09"/>
<dbReference type="InterPro" id="IPR019546">
    <property type="entry name" value="TAT_signal_bac_arc"/>
</dbReference>
<dbReference type="PANTHER" id="PTHR30024:SF47">
    <property type="entry name" value="TAURINE-BINDING PERIPLASMIC PROTEIN"/>
    <property type="match status" value="1"/>
</dbReference>
<accession>A0A418VP09</accession>
<comment type="caution">
    <text evidence="6">The sequence shown here is derived from an EMBL/GenBank/DDBJ whole genome shotgun (WGS) entry which is preliminary data.</text>
</comment>
<name>A0A418VP09_RHOPL</name>
<evidence type="ECO:0000256" key="4">
    <source>
        <dbReference type="SAM" id="SignalP"/>
    </source>
</evidence>
<dbReference type="EMBL" id="QYYD01000002">
    <property type="protein sequence ID" value="RJF77970.1"/>
    <property type="molecule type" value="Genomic_DNA"/>
</dbReference>
<feature type="domain" description="SsuA/THI5-like" evidence="5">
    <location>
        <begin position="81"/>
        <end position="262"/>
    </location>
</feature>
<feature type="signal peptide" evidence="4">
    <location>
        <begin position="1"/>
        <end position="27"/>
    </location>
</feature>
<dbReference type="RefSeq" id="WP_119855136.1">
    <property type="nucleotide sequence ID" value="NZ_QYYD01000002.1"/>
</dbReference>
<dbReference type="NCBIfam" id="TIGR01409">
    <property type="entry name" value="TAT_signal_seq"/>
    <property type="match status" value="1"/>
</dbReference>
<dbReference type="Gene3D" id="3.40.190.10">
    <property type="entry name" value="Periplasmic binding protein-like II"/>
    <property type="match status" value="2"/>
</dbReference>
<dbReference type="PROSITE" id="PS51318">
    <property type="entry name" value="TAT"/>
    <property type="match status" value="1"/>
</dbReference>
<sequence length="326" mass="35173">MLGSRRQFLQAVAGTAASAALPPLAHAQELPKLSWATFTPGFVPAFMERTIAQGFDRRHGVELAPPIPYSSLTTYYGDFVAGSFDMCFGNWDTFAVRSFAGVPVKYLCGINPGSLLNLVTMSDSIRTIEDLRGKTLAAPTSSGTFRLMKSMVRAFYGFDLEKEMSVQTVDHPLGGVTLVLAERADAALTWEPSVTIGMTKNPKLRVLLNMGEAYEKHEGAVMPFLGLAIRQAALDKYPGIAAKLDKVFADGAASMEADPQAAYAAAEKDTKLPAATLVSATQSGRLKYLFQSMSDPKARQALIRSSEILVAQKDLPKAIDDSFFAS</sequence>
<organism evidence="6 7">
    <name type="scientific">Rhodopseudomonas palustris</name>
    <dbReference type="NCBI Taxonomy" id="1076"/>
    <lineage>
        <taxon>Bacteria</taxon>
        <taxon>Pseudomonadati</taxon>
        <taxon>Pseudomonadota</taxon>
        <taxon>Alphaproteobacteria</taxon>
        <taxon>Hyphomicrobiales</taxon>
        <taxon>Nitrobacteraceae</taxon>
        <taxon>Rhodopseudomonas</taxon>
    </lineage>
</organism>
<evidence type="ECO:0000313" key="6">
    <source>
        <dbReference type="EMBL" id="RJF77970.1"/>
    </source>
</evidence>
<evidence type="ECO:0000256" key="1">
    <source>
        <dbReference type="ARBA" id="ARBA00004418"/>
    </source>
</evidence>
<dbReference type="PANTHER" id="PTHR30024">
    <property type="entry name" value="ALIPHATIC SULFONATES-BINDING PROTEIN-RELATED"/>
    <property type="match status" value="1"/>
</dbReference>
<evidence type="ECO:0000313" key="7">
    <source>
        <dbReference type="Proteomes" id="UP000285523"/>
    </source>
</evidence>
<dbReference type="OrthoDB" id="8142791at2"/>
<dbReference type="InterPro" id="IPR015168">
    <property type="entry name" value="SsuA/THI5"/>
</dbReference>
<comment type="similarity">
    <text evidence="2">Belongs to the bacterial solute-binding protein SsuA/TauA family.</text>
</comment>
<gene>
    <name evidence="6" type="ORF">D4Q52_02460</name>
</gene>
<proteinExistence type="inferred from homology"/>
<reference evidence="6 7" key="1">
    <citation type="submission" date="2018-09" db="EMBL/GenBank/DDBJ databases">
        <title>Draft genome sequence of Rhodopseudomonas palustris 2.1.18.</title>
        <authorList>
            <person name="Robertson S.L."/>
            <person name="Meyer T.E."/>
            <person name="Kyndt J.A."/>
        </authorList>
    </citation>
    <scope>NUCLEOTIDE SEQUENCE [LARGE SCALE GENOMIC DNA]</scope>
    <source>
        <strain evidence="6 7">2.1.18</strain>
    </source>
</reference>
<dbReference type="InterPro" id="IPR006311">
    <property type="entry name" value="TAT_signal"/>
</dbReference>
<protein>
    <submittedName>
        <fullName evidence="6">ABC transporter substrate-binding protein</fullName>
    </submittedName>
</protein>
<comment type="subcellular location">
    <subcellularLocation>
        <location evidence="1">Periplasm</location>
    </subcellularLocation>
</comment>
<evidence type="ECO:0000256" key="3">
    <source>
        <dbReference type="ARBA" id="ARBA00022729"/>
    </source>
</evidence>
<dbReference type="Proteomes" id="UP000285523">
    <property type="component" value="Unassembled WGS sequence"/>
</dbReference>